<proteinExistence type="predicted"/>
<accession>A0A6P8BI90</accession>
<keyword evidence="2" id="KW-1185">Reference proteome</keyword>
<keyword evidence="1" id="KW-1133">Transmembrane helix</keyword>
<dbReference type="KEGG" id="pgri:PgNI_00897"/>
<reference evidence="3" key="1">
    <citation type="journal article" date="2019" name="Mol. Biol. Evol.">
        <title>Blast fungal genomes show frequent chromosomal changes, gene gains and losses, and effector gene turnover.</title>
        <authorList>
            <person name="Gomez Luciano L.B."/>
            <person name="Jason Tsai I."/>
            <person name="Chuma I."/>
            <person name="Tosa Y."/>
            <person name="Chen Y.H."/>
            <person name="Li J.Y."/>
            <person name="Li M.Y."/>
            <person name="Jade Lu M.Y."/>
            <person name="Nakayashiki H."/>
            <person name="Li W.H."/>
        </authorList>
    </citation>
    <scope>NUCLEOTIDE SEQUENCE</scope>
    <source>
        <strain evidence="3">NI907</strain>
    </source>
</reference>
<dbReference type="AlphaFoldDB" id="A0A6P8BI90"/>
<reference evidence="3" key="2">
    <citation type="submission" date="2019-10" db="EMBL/GenBank/DDBJ databases">
        <authorList>
            <consortium name="NCBI Genome Project"/>
        </authorList>
    </citation>
    <scope>NUCLEOTIDE SEQUENCE</scope>
    <source>
        <strain evidence="3">NI907</strain>
    </source>
</reference>
<dbReference type="Proteomes" id="UP000515153">
    <property type="component" value="Unplaced"/>
</dbReference>
<evidence type="ECO:0000256" key="1">
    <source>
        <dbReference type="SAM" id="Phobius"/>
    </source>
</evidence>
<evidence type="ECO:0008006" key="4">
    <source>
        <dbReference type="Google" id="ProtNLM"/>
    </source>
</evidence>
<gene>
    <name evidence="3" type="ORF">PgNI_00897</name>
</gene>
<sequence>MELCYAVGSVKVQRQWGVSASKHTVRCGALLLGATPSNQTALKDGAEKSLCGGAAGCKRRVACTAPHLGRPSPSVPRSAFYRNLTQAGRLASQRARHCERPRRLRPLYTGKRRGCTIKKLPTAARPLLYAALLFLFSEFSFAHFVFISFVSSSRGSPPACIRLA</sequence>
<keyword evidence="1" id="KW-0472">Membrane</keyword>
<name>A0A6P8BI90_PYRGI</name>
<dbReference type="RefSeq" id="XP_030986920.1">
    <property type="nucleotide sequence ID" value="XM_031120974.1"/>
</dbReference>
<feature type="transmembrane region" description="Helical" evidence="1">
    <location>
        <begin position="127"/>
        <end position="149"/>
    </location>
</feature>
<organism evidence="2 3">
    <name type="scientific">Pyricularia grisea</name>
    <name type="common">Crabgrass-specific blast fungus</name>
    <name type="synonym">Magnaporthe grisea</name>
    <dbReference type="NCBI Taxonomy" id="148305"/>
    <lineage>
        <taxon>Eukaryota</taxon>
        <taxon>Fungi</taxon>
        <taxon>Dikarya</taxon>
        <taxon>Ascomycota</taxon>
        <taxon>Pezizomycotina</taxon>
        <taxon>Sordariomycetes</taxon>
        <taxon>Sordariomycetidae</taxon>
        <taxon>Magnaporthales</taxon>
        <taxon>Pyriculariaceae</taxon>
        <taxon>Pyricularia</taxon>
    </lineage>
</organism>
<reference evidence="3" key="3">
    <citation type="submission" date="2025-08" db="UniProtKB">
        <authorList>
            <consortium name="RefSeq"/>
        </authorList>
    </citation>
    <scope>IDENTIFICATION</scope>
    <source>
        <strain evidence="3">NI907</strain>
    </source>
</reference>
<dbReference type="GeneID" id="41955888"/>
<protein>
    <recommendedName>
        <fullName evidence="4">Transmembrane protein</fullName>
    </recommendedName>
</protein>
<evidence type="ECO:0000313" key="2">
    <source>
        <dbReference type="Proteomes" id="UP000515153"/>
    </source>
</evidence>
<evidence type="ECO:0000313" key="3">
    <source>
        <dbReference type="RefSeq" id="XP_030986920.1"/>
    </source>
</evidence>
<keyword evidence="1" id="KW-0812">Transmembrane</keyword>